<feature type="chain" id="PRO_5035450811" description="Secreted protein" evidence="1">
    <location>
        <begin position="23"/>
        <end position="85"/>
    </location>
</feature>
<dbReference type="EMBL" id="JAGPNK010000002">
    <property type="protein sequence ID" value="KAH7326148.1"/>
    <property type="molecule type" value="Genomic_DNA"/>
</dbReference>
<accession>A0A8K0WVG1</accession>
<dbReference type="AlphaFoldDB" id="A0A8K0WVG1"/>
<name>A0A8K0WVG1_9HYPO</name>
<evidence type="ECO:0000256" key="1">
    <source>
        <dbReference type="SAM" id="SignalP"/>
    </source>
</evidence>
<reference evidence="2" key="1">
    <citation type="journal article" date="2021" name="Nat. Commun.">
        <title>Genetic determinants of endophytism in the Arabidopsis root mycobiome.</title>
        <authorList>
            <person name="Mesny F."/>
            <person name="Miyauchi S."/>
            <person name="Thiergart T."/>
            <person name="Pickel B."/>
            <person name="Atanasova L."/>
            <person name="Karlsson M."/>
            <person name="Huettel B."/>
            <person name="Barry K.W."/>
            <person name="Haridas S."/>
            <person name="Chen C."/>
            <person name="Bauer D."/>
            <person name="Andreopoulos W."/>
            <person name="Pangilinan J."/>
            <person name="LaButti K."/>
            <person name="Riley R."/>
            <person name="Lipzen A."/>
            <person name="Clum A."/>
            <person name="Drula E."/>
            <person name="Henrissat B."/>
            <person name="Kohler A."/>
            <person name="Grigoriev I.V."/>
            <person name="Martin F.M."/>
            <person name="Hacquard S."/>
        </authorList>
    </citation>
    <scope>NUCLEOTIDE SEQUENCE</scope>
    <source>
        <strain evidence="2">MPI-CAGE-CH-0235</strain>
    </source>
</reference>
<organism evidence="2 3">
    <name type="scientific">Stachybotrys elegans</name>
    <dbReference type="NCBI Taxonomy" id="80388"/>
    <lineage>
        <taxon>Eukaryota</taxon>
        <taxon>Fungi</taxon>
        <taxon>Dikarya</taxon>
        <taxon>Ascomycota</taxon>
        <taxon>Pezizomycotina</taxon>
        <taxon>Sordariomycetes</taxon>
        <taxon>Hypocreomycetidae</taxon>
        <taxon>Hypocreales</taxon>
        <taxon>Stachybotryaceae</taxon>
        <taxon>Stachybotrys</taxon>
    </lineage>
</organism>
<comment type="caution">
    <text evidence="2">The sequence shown here is derived from an EMBL/GenBank/DDBJ whole genome shotgun (WGS) entry which is preliminary data.</text>
</comment>
<dbReference type="Proteomes" id="UP000813444">
    <property type="component" value="Unassembled WGS sequence"/>
</dbReference>
<keyword evidence="1" id="KW-0732">Signal</keyword>
<gene>
    <name evidence="2" type="ORF">B0I35DRAFT_126850</name>
</gene>
<feature type="signal peptide" evidence="1">
    <location>
        <begin position="1"/>
        <end position="22"/>
    </location>
</feature>
<proteinExistence type="predicted"/>
<protein>
    <recommendedName>
        <fullName evidence="4">Secreted protein</fullName>
    </recommendedName>
</protein>
<keyword evidence="3" id="KW-1185">Reference proteome</keyword>
<evidence type="ECO:0000313" key="2">
    <source>
        <dbReference type="EMBL" id="KAH7326148.1"/>
    </source>
</evidence>
<sequence length="85" mass="9407">MYNVGPFPICVIIIHLCGVTQLVPGTRTVISVTSSPTLYRSSRVDTETVQRPADRAQRQKSRSNKMIWDIMLVYVPANTASSPVS</sequence>
<evidence type="ECO:0008006" key="4">
    <source>
        <dbReference type="Google" id="ProtNLM"/>
    </source>
</evidence>
<evidence type="ECO:0000313" key="3">
    <source>
        <dbReference type="Proteomes" id="UP000813444"/>
    </source>
</evidence>